<gene>
    <name evidence="9" type="ORF">IW256_006783</name>
</gene>
<evidence type="ECO:0000256" key="3">
    <source>
        <dbReference type="ARBA" id="ARBA00022692"/>
    </source>
</evidence>
<feature type="transmembrane region" description="Helical" evidence="7">
    <location>
        <begin position="362"/>
        <end position="381"/>
    </location>
</feature>
<dbReference type="GO" id="GO:0022857">
    <property type="term" value="F:transmembrane transporter activity"/>
    <property type="evidence" value="ECO:0007669"/>
    <property type="project" value="InterPro"/>
</dbReference>
<evidence type="ECO:0000313" key="10">
    <source>
        <dbReference type="Proteomes" id="UP000614047"/>
    </source>
</evidence>
<feature type="transmembrane region" description="Helical" evidence="7">
    <location>
        <begin position="121"/>
        <end position="142"/>
    </location>
</feature>
<dbReference type="InterPro" id="IPR011701">
    <property type="entry name" value="MFS"/>
</dbReference>
<keyword evidence="2" id="KW-0813">Transport</keyword>
<evidence type="ECO:0000256" key="5">
    <source>
        <dbReference type="ARBA" id="ARBA00023136"/>
    </source>
</evidence>
<feature type="transmembrane region" description="Helical" evidence="7">
    <location>
        <begin position="61"/>
        <end position="80"/>
    </location>
</feature>
<feature type="compositionally biased region" description="Low complexity" evidence="6">
    <location>
        <begin position="213"/>
        <end position="225"/>
    </location>
</feature>
<feature type="domain" description="Major facilitator superfamily (MFS) profile" evidence="8">
    <location>
        <begin position="26"/>
        <end position="461"/>
    </location>
</feature>
<evidence type="ECO:0000313" key="9">
    <source>
        <dbReference type="EMBL" id="MBG6092670.1"/>
    </source>
</evidence>
<dbReference type="Proteomes" id="UP000614047">
    <property type="component" value="Unassembled WGS sequence"/>
</dbReference>
<feature type="transmembrane region" description="Helical" evidence="7">
    <location>
        <begin position="267"/>
        <end position="290"/>
    </location>
</feature>
<dbReference type="EMBL" id="JADOUA010000001">
    <property type="protein sequence ID" value="MBG6092670.1"/>
    <property type="molecule type" value="Genomic_DNA"/>
</dbReference>
<keyword evidence="10" id="KW-1185">Reference proteome</keyword>
<dbReference type="PANTHER" id="PTHR23505:SF79">
    <property type="entry name" value="PROTEIN SPINSTER"/>
    <property type="match status" value="1"/>
</dbReference>
<feature type="transmembrane region" description="Helical" evidence="7">
    <location>
        <begin position="437"/>
        <end position="454"/>
    </location>
</feature>
<evidence type="ECO:0000256" key="2">
    <source>
        <dbReference type="ARBA" id="ARBA00022448"/>
    </source>
</evidence>
<feature type="transmembrane region" description="Helical" evidence="7">
    <location>
        <begin position="402"/>
        <end position="425"/>
    </location>
</feature>
<feature type="transmembrane region" description="Helical" evidence="7">
    <location>
        <begin position="92"/>
        <end position="115"/>
    </location>
</feature>
<feature type="region of interest" description="Disordered" evidence="6">
    <location>
        <begin position="207"/>
        <end position="226"/>
    </location>
</feature>
<evidence type="ECO:0000256" key="6">
    <source>
        <dbReference type="SAM" id="MobiDB-lite"/>
    </source>
</evidence>
<feature type="transmembrane region" description="Helical" evidence="7">
    <location>
        <begin position="333"/>
        <end position="356"/>
    </location>
</feature>
<evidence type="ECO:0000259" key="8">
    <source>
        <dbReference type="PROSITE" id="PS50850"/>
    </source>
</evidence>
<dbReference type="Gene3D" id="1.20.1250.20">
    <property type="entry name" value="MFS general substrate transporter like domains"/>
    <property type="match status" value="1"/>
</dbReference>
<evidence type="ECO:0000256" key="7">
    <source>
        <dbReference type="SAM" id="Phobius"/>
    </source>
</evidence>
<sequence>MTAARPWSRARDALIRRLGGARQARLVLLLAGVLALNSADVGVIGAIVGELRHSLNIGNTQVGILTAVPAAVGAVATLPVGQLADRVPRVPLLAGSIVLWSVAMIMGGLADSYAWLLASRVALGAVTATAGPTVASLIGDLFPPEERAAIYGRVLAGELLGVGFGLLVGTDIAAALNWRVSFWFVAALGLGLAVAVWRMLPEPERGAQERPAGEAGTAGAAAGTEPARRAVRDLGVEPRPETVLHEDPGRMSLWQAIVYVLRIPTNVIIIIASTLGYFFFAGLRTFALFFVQHRYGVGQVELSLFIPLVGLGSLAGVLAGGRLADRLMGRGFLTARIVVPGIGYAVSALLFVPGLLTREPAVALPLFTLAAAALAAANPPLDAVRLDVVHSRLRGRAEGVRTILRMTGEATAPVLFGWLSVLLASGTAPDTATGLDRVFLLGLLPLLVNGLLLMRARRSYPRDVASAVESERRTARAGVVPSGD</sequence>
<keyword evidence="4 7" id="KW-1133">Transmembrane helix</keyword>
<comment type="caution">
    <text evidence="9">The sequence shown here is derived from an EMBL/GenBank/DDBJ whole genome shotgun (WGS) entry which is preliminary data.</text>
</comment>
<keyword evidence="5 7" id="KW-0472">Membrane</keyword>
<proteinExistence type="predicted"/>
<reference evidence="9" key="1">
    <citation type="submission" date="2020-11" db="EMBL/GenBank/DDBJ databases">
        <title>Sequencing the genomes of 1000 actinobacteria strains.</title>
        <authorList>
            <person name="Klenk H.-P."/>
        </authorList>
    </citation>
    <scope>NUCLEOTIDE SEQUENCE</scope>
    <source>
        <strain evidence="9">DSM 43175</strain>
    </source>
</reference>
<organism evidence="9 10">
    <name type="scientific">Actinomadura viridis</name>
    <dbReference type="NCBI Taxonomy" id="58110"/>
    <lineage>
        <taxon>Bacteria</taxon>
        <taxon>Bacillati</taxon>
        <taxon>Actinomycetota</taxon>
        <taxon>Actinomycetes</taxon>
        <taxon>Streptosporangiales</taxon>
        <taxon>Thermomonosporaceae</taxon>
        <taxon>Actinomadura</taxon>
    </lineage>
</organism>
<name>A0A931DSJ2_9ACTN</name>
<dbReference type="InterPro" id="IPR044770">
    <property type="entry name" value="MFS_spinster-like"/>
</dbReference>
<dbReference type="PROSITE" id="PS50850">
    <property type="entry name" value="MFS"/>
    <property type="match status" value="1"/>
</dbReference>
<dbReference type="InterPro" id="IPR020846">
    <property type="entry name" value="MFS_dom"/>
</dbReference>
<dbReference type="PANTHER" id="PTHR23505">
    <property type="entry name" value="SPINSTER"/>
    <property type="match status" value="1"/>
</dbReference>
<dbReference type="InterPro" id="IPR036259">
    <property type="entry name" value="MFS_trans_sf"/>
</dbReference>
<evidence type="ECO:0000256" key="1">
    <source>
        <dbReference type="ARBA" id="ARBA00004651"/>
    </source>
</evidence>
<evidence type="ECO:0000256" key="4">
    <source>
        <dbReference type="ARBA" id="ARBA00022989"/>
    </source>
</evidence>
<dbReference type="AlphaFoldDB" id="A0A931DSJ2"/>
<feature type="transmembrane region" description="Helical" evidence="7">
    <location>
        <begin position="302"/>
        <end position="321"/>
    </location>
</feature>
<dbReference type="RefSeq" id="WP_197014823.1">
    <property type="nucleotide sequence ID" value="NZ_BAABES010000009.1"/>
</dbReference>
<dbReference type="Pfam" id="PF07690">
    <property type="entry name" value="MFS_1"/>
    <property type="match status" value="1"/>
</dbReference>
<dbReference type="SUPFAM" id="SSF103473">
    <property type="entry name" value="MFS general substrate transporter"/>
    <property type="match status" value="1"/>
</dbReference>
<feature type="transmembrane region" description="Helical" evidence="7">
    <location>
        <begin position="154"/>
        <end position="176"/>
    </location>
</feature>
<comment type="subcellular location">
    <subcellularLocation>
        <location evidence="1">Cell membrane</location>
        <topology evidence="1">Multi-pass membrane protein</topology>
    </subcellularLocation>
</comment>
<dbReference type="GO" id="GO:0005886">
    <property type="term" value="C:plasma membrane"/>
    <property type="evidence" value="ECO:0007669"/>
    <property type="project" value="UniProtKB-SubCell"/>
</dbReference>
<accession>A0A931DSJ2</accession>
<keyword evidence="3 7" id="KW-0812">Transmembrane</keyword>
<feature type="transmembrane region" description="Helical" evidence="7">
    <location>
        <begin position="182"/>
        <end position="200"/>
    </location>
</feature>
<protein>
    <submittedName>
        <fullName evidence="9">MFS family arabinose efflux permease</fullName>
    </submittedName>
</protein>